<evidence type="ECO:0000313" key="2">
    <source>
        <dbReference type="EMBL" id="MEJ8645805.1"/>
    </source>
</evidence>
<organism evidence="2 3">
    <name type="scientific">Streptomyces caledonius</name>
    <dbReference type="NCBI Taxonomy" id="3134107"/>
    <lineage>
        <taxon>Bacteria</taxon>
        <taxon>Bacillati</taxon>
        <taxon>Actinomycetota</taxon>
        <taxon>Actinomycetes</taxon>
        <taxon>Kitasatosporales</taxon>
        <taxon>Streptomycetaceae</taxon>
        <taxon>Streptomyces</taxon>
    </lineage>
</organism>
<name>A0ABU8UD59_9ACTN</name>
<comment type="caution">
    <text evidence="2">The sequence shown here is derived from an EMBL/GenBank/DDBJ whole genome shotgun (WGS) entry which is preliminary data.</text>
</comment>
<feature type="compositionally biased region" description="Basic residues" evidence="1">
    <location>
        <begin position="33"/>
        <end position="44"/>
    </location>
</feature>
<accession>A0ABU8UD59</accession>
<dbReference type="EMBL" id="JBBKAM010000004">
    <property type="protein sequence ID" value="MEJ8645805.1"/>
    <property type="molecule type" value="Genomic_DNA"/>
</dbReference>
<protein>
    <submittedName>
        <fullName evidence="2">Uncharacterized protein</fullName>
    </submittedName>
</protein>
<keyword evidence="3" id="KW-1185">Reference proteome</keyword>
<feature type="compositionally biased region" description="Low complexity" evidence="1">
    <location>
        <begin position="19"/>
        <end position="32"/>
    </location>
</feature>
<feature type="region of interest" description="Disordered" evidence="1">
    <location>
        <begin position="1"/>
        <end position="44"/>
    </location>
</feature>
<evidence type="ECO:0000313" key="3">
    <source>
        <dbReference type="Proteomes" id="UP001382904"/>
    </source>
</evidence>
<evidence type="ECO:0000256" key="1">
    <source>
        <dbReference type="SAM" id="MobiDB-lite"/>
    </source>
</evidence>
<reference evidence="2 3" key="1">
    <citation type="submission" date="2024-03" db="EMBL/GenBank/DDBJ databases">
        <title>Novel Streptomyces species of biotechnological and ecological value are a feature of Machair soil.</title>
        <authorList>
            <person name="Prole J.R."/>
            <person name="Goodfellow M."/>
            <person name="Allenby N."/>
            <person name="Ward A.C."/>
        </authorList>
    </citation>
    <scope>NUCLEOTIDE SEQUENCE [LARGE SCALE GENOMIC DNA]</scope>
    <source>
        <strain evidence="2 3">MS1.HAVA.3</strain>
    </source>
</reference>
<gene>
    <name evidence="2" type="ORF">WKI68_40510</name>
</gene>
<proteinExistence type="predicted"/>
<sequence length="151" mass="16310">MEAARRVQTGHDAQAVQTRRPAAGLARAAGHLPRPRPRRARCHGRGHTADQIGRFLAGFYGDHGPSAHDREHRVSQVLKDRQQENADADVLLCAQNKPHAIGIGPVTVAQSAAVGWATVTTHWAAGDTDTFTAYVRLDSRPIRVDDVICAG</sequence>
<dbReference type="Proteomes" id="UP001382904">
    <property type="component" value="Unassembled WGS sequence"/>
</dbReference>